<comment type="caution">
    <text evidence="2">The sequence shown here is derived from an EMBL/GenBank/DDBJ whole genome shotgun (WGS) entry which is preliminary data.</text>
</comment>
<dbReference type="EMBL" id="WHVB01000005">
    <property type="protein sequence ID" value="KAF8483000.1"/>
    <property type="molecule type" value="Genomic_DNA"/>
</dbReference>
<dbReference type="AlphaFoldDB" id="A0A9P5N097"/>
<organism evidence="2 3">
    <name type="scientific">Russula ochroleuca</name>
    <dbReference type="NCBI Taxonomy" id="152965"/>
    <lineage>
        <taxon>Eukaryota</taxon>
        <taxon>Fungi</taxon>
        <taxon>Dikarya</taxon>
        <taxon>Basidiomycota</taxon>
        <taxon>Agaricomycotina</taxon>
        <taxon>Agaricomycetes</taxon>
        <taxon>Russulales</taxon>
        <taxon>Russulaceae</taxon>
        <taxon>Russula</taxon>
    </lineage>
</organism>
<feature type="compositionally biased region" description="Basic residues" evidence="1">
    <location>
        <begin position="191"/>
        <end position="206"/>
    </location>
</feature>
<name>A0A9P5N097_9AGAM</name>
<accession>A0A9P5N097</accession>
<protein>
    <submittedName>
        <fullName evidence="2">Uncharacterized protein</fullName>
    </submittedName>
</protein>
<keyword evidence="3" id="KW-1185">Reference proteome</keyword>
<feature type="region of interest" description="Disordered" evidence="1">
    <location>
        <begin position="135"/>
        <end position="301"/>
    </location>
</feature>
<evidence type="ECO:0000256" key="1">
    <source>
        <dbReference type="SAM" id="MobiDB-lite"/>
    </source>
</evidence>
<feature type="compositionally biased region" description="Polar residues" evidence="1">
    <location>
        <begin position="278"/>
        <end position="295"/>
    </location>
</feature>
<reference evidence="2" key="1">
    <citation type="submission" date="2019-10" db="EMBL/GenBank/DDBJ databases">
        <authorList>
            <consortium name="DOE Joint Genome Institute"/>
            <person name="Kuo A."/>
            <person name="Miyauchi S."/>
            <person name="Kiss E."/>
            <person name="Drula E."/>
            <person name="Kohler A."/>
            <person name="Sanchez-Garcia M."/>
            <person name="Andreopoulos B."/>
            <person name="Barry K.W."/>
            <person name="Bonito G."/>
            <person name="Buee M."/>
            <person name="Carver A."/>
            <person name="Chen C."/>
            <person name="Cichocki N."/>
            <person name="Clum A."/>
            <person name="Culley D."/>
            <person name="Crous P.W."/>
            <person name="Fauchery L."/>
            <person name="Girlanda M."/>
            <person name="Hayes R."/>
            <person name="Keri Z."/>
            <person name="LaButti K."/>
            <person name="Lipzen A."/>
            <person name="Lombard V."/>
            <person name="Magnuson J."/>
            <person name="Maillard F."/>
            <person name="Morin E."/>
            <person name="Murat C."/>
            <person name="Nolan M."/>
            <person name="Ohm R."/>
            <person name="Pangilinan J."/>
            <person name="Pereira M."/>
            <person name="Perotto S."/>
            <person name="Peter M."/>
            <person name="Riley R."/>
            <person name="Sitrit Y."/>
            <person name="Stielow B."/>
            <person name="Szollosi G."/>
            <person name="Zifcakova L."/>
            <person name="Stursova M."/>
            <person name="Spatafora J.W."/>
            <person name="Tedersoo L."/>
            <person name="Vaario L.-M."/>
            <person name="Yamada A."/>
            <person name="Yan M."/>
            <person name="Wang P."/>
            <person name="Xu J."/>
            <person name="Bruns T."/>
            <person name="Baldrian P."/>
            <person name="Vilgalys R."/>
            <person name="Henrissat B."/>
            <person name="Grigoriev I.V."/>
            <person name="Hibbett D."/>
            <person name="Nagy L.G."/>
            <person name="Martin F.M."/>
        </authorList>
    </citation>
    <scope>NUCLEOTIDE SEQUENCE</scope>
    <source>
        <strain evidence="2">Prilba</strain>
    </source>
</reference>
<feature type="compositionally biased region" description="Basic and acidic residues" evidence="1">
    <location>
        <begin position="252"/>
        <end position="261"/>
    </location>
</feature>
<gene>
    <name evidence="2" type="ORF">DFH94DRAFT_598521</name>
</gene>
<dbReference type="OrthoDB" id="2676123at2759"/>
<evidence type="ECO:0000313" key="2">
    <source>
        <dbReference type="EMBL" id="KAF8483000.1"/>
    </source>
</evidence>
<sequence length="301" mass="31697">VVPGSRRPIRIDSTGVIVNIAIQRSDHSSISSKIGTNSSASRRKPQTTYRSPSVQFPNDLRIERPGHCIRHSPSGHGPPPPSTRSSHASPAHGGAAGASVPALVKPKYPMKPPLPIYHPLGRLALSLPQLDFSVHPQSSLSQTDDAARGAASRSRRPVNRVRDAADTDSVDAGTPLSVPADAPIPPEKPSPRKRRNNGQSSSRRRRRDADDGDATYPAKRTRANRAPAVPPSDGGSPGNGGADGADVDGSEEGVKASERRSTRSRAAAQAKPPPARRNSSASDRTQTSVSVSIAGSQPRKE</sequence>
<dbReference type="Proteomes" id="UP000759537">
    <property type="component" value="Unassembled WGS sequence"/>
</dbReference>
<feature type="compositionally biased region" description="Polar residues" evidence="1">
    <location>
        <begin position="135"/>
        <end position="144"/>
    </location>
</feature>
<feature type="non-terminal residue" evidence="2">
    <location>
        <position position="301"/>
    </location>
</feature>
<reference evidence="2" key="2">
    <citation type="journal article" date="2020" name="Nat. Commun.">
        <title>Large-scale genome sequencing of mycorrhizal fungi provides insights into the early evolution of symbiotic traits.</title>
        <authorList>
            <person name="Miyauchi S."/>
            <person name="Kiss E."/>
            <person name="Kuo A."/>
            <person name="Drula E."/>
            <person name="Kohler A."/>
            <person name="Sanchez-Garcia M."/>
            <person name="Morin E."/>
            <person name="Andreopoulos B."/>
            <person name="Barry K.W."/>
            <person name="Bonito G."/>
            <person name="Buee M."/>
            <person name="Carver A."/>
            <person name="Chen C."/>
            <person name="Cichocki N."/>
            <person name="Clum A."/>
            <person name="Culley D."/>
            <person name="Crous P.W."/>
            <person name="Fauchery L."/>
            <person name="Girlanda M."/>
            <person name="Hayes R.D."/>
            <person name="Keri Z."/>
            <person name="LaButti K."/>
            <person name="Lipzen A."/>
            <person name="Lombard V."/>
            <person name="Magnuson J."/>
            <person name="Maillard F."/>
            <person name="Murat C."/>
            <person name="Nolan M."/>
            <person name="Ohm R.A."/>
            <person name="Pangilinan J."/>
            <person name="Pereira M.F."/>
            <person name="Perotto S."/>
            <person name="Peter M."/>
            <person name="Pfister S."/>
            <person name="Riley R."/>
            <person name="Sitrit Y."/>
            <person name="Stielow J.B."/>
            <person name="Szollosi G."/>
            <person name="Zifcakova L."/>
            <person name="Stursova M."/>
            <person name="Spatafora J.W."/>
            <person name="Tedersoo L."/>
            <person name="Vaario L.M."/>
            <person name="Yamada A."/>
            <person name="Yan M."/>
            <person name="Wang P."/>
            <person name="Xu J."/>
            <person name="Bruns T."/>
            <person name="Baldrian P."/>
            <person name="Vilgalys R."/>
            <person name="Dunand C."/>
            <person name="Henrissat B."/>
            <person name="Grigoriev I.V."/>
            <person name="Hibbett D."/>
            <person name="Nagy L.G."/>
            <person name="Martin F.M."/>
        </authorList>
    </citation>
    <scope>NUCLEOTIDE SEQUENCE</scope>
    <source>
        <strain evidence="2">Prilba</strain>
    </source>
</reference>
<feature type="region of interest" description="Disordered" evidence="1">
    <location>
        <begin position="27"/>
        <end position="98"/>
    </location>
</feature>
<feature type="non-terminal residue" evidence="2">
    <location>
        <position position="1"/>
    </location>
</feature>
<feature type="compositionally biased region" description="Low complexity" evidence="1">
    <location>
        <begin position="28"/>
        <end position="40"/>
    </location>
</feature>
<feature type="compositionally biased region" description="Low complexity" evidence="1">
    <location>
        <begin position="83"/>
        <end position="98"/>
    </location>
</feature>
<proteinExistence type="predicted"/>
<feature type="compositionally biased region" description="Polar residues" evidence="1">
    <location>
        <begin position="46"/>
        <end position="56"/>
    </location>
</feature>
<evidence type="ECO:0000313" key="3">
    <source>
        <dbReference type="Proteomes" id="UP000759537"/>
    </source>
</evidence>